<dbReference type="PROSITE" id="PS50303">
    <property type="entry name" value="PUM_HD"/>
    <property type="match status" value="1"/>
</dbReference>
<keyword evidence="2" id="KW-0810">Translation regulation</keyword>
<dbReference type="PANTHER" id="PTHR12537:SF187">
    <property type="entry name" value="OS04G0276200 PROTEIN"/>
    <property type="match status" value="1"/>
</dbReference>
<dbReference type="GO" id="GO:0006417">
    <property type="term" value="P:regulation of translation"/>
    <property type="evidence" value="ECO:0007669"/>
    <property type="project" value="UniProtKB-KW"/>
</dbReference>
<feature type="repeat" description="Pumilio" evidence="3">
    <location>
        <begin position="1070"/>
        <end position="1105"/>
    </location>
</feature>
<feature type="region of interest" description="Disordered" evidence="4">
    <location>
        <begin position="859"/>
        <end position="881"/>
    </location>
</feature>
<evidence type="ECO:0000313" key="7">
    <source>
        <dbReference type="Proteomes" id="UP000008022"/>
    </source>
</evidence>
<evidence type="ECO:0000256" key="3">
    <source>
        <dbReference type="PROSITE-ProRule" id="PRU00317"/>
    </source>
</evidence>
<dbReference type="InterPro" id="IPR011989">
    <property type="entry name" value="ARM-like"/>
</dbReference>
<feature type="domain" description="PUM-HD" evidence="5">
    <location>
        <begin position="904"/>
        <end position="1286"/>
    </location>
</feature>
<organism evidence="6 7">
    <name type="scientific">Oryza rufipogon</name>
    <name type="common">Brownbeard rice</name>
    <name type="synonym">Asian wild rice</name>
    <dbReference type="NCBI Taxonomy" id="4529"/>
    <lineage>
        <taxon>Eukaryota</taxon>
        <taxon>Viridiplantae</taxon>
        <taxon>Streptophyta</taxon>
        <taxon>Embryophyta</taxon>
        <taxon>Tracheophyta</taxon>
        <taxon>Spermatophyta</taxon>
        <taxon>Magnoliopsida</taxon>
        <taxon>Liliopsida</taxon>
        <taxon>Poales</taxon>
        <taxon>Poaceae</taxon>
        <taxon>BOP clade</taxon>
        <taxon>Oryzoideae</taxon>
        <taxon>Oryzeae</taxon>
        <taxon>Oryzinae</taxon>
        <taxon>Oryza</taxon>
    </lineage>
</organism>
<proteinExistence type="predicted"/>
<dbReference type="Gene3D" id="1.25.10.10">
    <property type="entry name" value="Leucine-rich Repeat Variant"/>
    <property type="match status" value="1"/>
</dbReference>
<reference evidence="7" key="1">
    <citation type="submission" date="2013-06" db="EMBL/GenBank/DDBJ databases">
        <authorList>
            <person name="Zhao Q."/>
        </authorList>
    </citation>
    <scope>NUCLEOTIDE SEQUENCE</scope>
    <source>
        <strain evidence="7">cv. W1943</strain>
    </source>
</reference>
<keyword evidence="7" id="KW-1185">Reference proteome</keyword>
<dbReference type="InterPro" id="IPR016024">
    <property type="entry name" value="ARM-type_fold"/>
</dbReference>
<dbReference type="PROSITE" id="PS50302">
    <property type="entry name" value="PUM"/>
    <property type="match status" value="7"/>
</dbReference>
<dbReference type="CDD" id="cd07920">
    <property type="entry name" value="Pumilio"/>
    <property type="match status" value="1"/>
</dbReference>
<evidence type="ECO:0000256" key="2">
    <source>
        <dbReference type="ARBA" id="ARBA00022845"/>
    </source>
</evidence>
<dbReference type="Proteomes" id="UP000008022">
    <property type="component" value="Unassembled WGS sequence"/>
</dbReference>
<feature type="repeat" description="Pumilio" evidence="3">
    <location>
        <begin position="1142"/>
        <end position="1177"/>
    </location>
</feature>
<feature type="region of interest" description="Disordered" evidence="4">
    <location>
        <begin position="1"/>
        <end position="40"/>
    </location>
</feature>
<dbReference type="Pfam" id="PF00806">
    <property type="entry name" value="PUF"/>
    <property type="match status" value="8"/>
</dbReference>
<feature type="repeat" description="Pumilio" evidence="3">
    <location>
        <begin position="1178"/>
        <end position="1213"/>
    </location>
</feature>
<reference evidence="6" key="2">
    <citation type="submission" date="2015-06" db="UniProtKB">
        <authorList>
            <consortium name="EnsemblPlants"/>
        </authorList>
    </citation>
    <scope>IDENTIFICATION</scope>
</reference>
<sequence length="1311" mass="147155">MAARGGGGRPPASRRRRRKPRGGRMERVSTPARLRRPPRLDAAEWFDIPGEHMSAPDEKAPTEVAGMPFSWDMQSEAAKYFGNFDTEIQASCQTQEPSYRAIYGSCNSGQMIGLGDSQYKLAGSSSSQSLYSDNFSDATGFNQLKLQKQTSADGNTESWSELNRDAIGGLSGKGSPLAKSGKQLEQRMAKALSAQPYHPVFPVTQGVSSSNSSSQHVVSSSGEAKYIGNSGQEMQVACETAKEPSHRALYGSKNPYQLTGLSDLRDKIIASSSFEGVNTGSLTSTLSGMNLPTNSAKENTEYNQLKLQKQIDGYQRFESGSGLNRDDAGDITVTGVPQQVQVGQNMVNALSAKPYHPVFSVSHGTSASSSSQHPYMARELLEHPEYNPRMHRTHPSLQPTIEAASTSMTSHVKEPCYQENVGDSNPGMSLLRSTAVSSRDVENKSPNLGDRVHADVSEIYSTLDHQTSANSMQIQYAPQVVRQPSQQSLHADVTETYSAFGHQSAASNIQRQFAPRVTRQASHRSLYESSNSSLWTGPHDDSQMELFRPSSSRRISTNVISGELPRINLQSETMMGNADFNQQNLRRQISLRENTESHSFGTYNELPRTSSFLRRQSSESSQLNSASVKCSPGSGSSSTMMGPPRPFNTVSGGASSLLGSPLSSMSGGSSSGGNPDHQGTVLSSIYQPDGYNINSTLPLRMRTHAREAYATSVLPQATRRSHQVNFDSAERRSQYVQQRGLDDTINSNMLSARQQFQRQVERQLQRQLERQLQRQLERQLQRQVQRQLQRHHERAAASEAHPFYGNDETSVRMNPTEEFLDIVKDHEAFFLSFYHPSRIPARVMNTVDQCYGVDMEREMPHQESHPTPGCGTELSHKNDTSGFERSDVDVAHIHDSKRLNNEELNALLLHRKFSSLNKGNYRLFHIEGHVLQCSIDQCGSRFIQQKLPTATPDEKLMVFKEIMPHFLEMVTDVFGNYVLQKMIEHGAPFQRREITACLFGSVSSLSCQLYGCRVVQRIWRQLEMERSKMAVIAVEGWRRRKYEVVESNFSLAQEAVELSDLDQKIQIAKELNSNIMKCIHDPNANHVVQKCIEHVPPRFIQFFVESMYGRVVELSVHPYGCRVIQRILEYFDSSIQEIFLEEIIEEVYYMAKDQYANYVVQNILQHGKALVRSAIIKKFIGRVVAMSKQKFASNVIEKCLIFGSYDEKQKIINEVIGTTDLVRSGETEALVVMVNDQYANYVVQKVIETCDEWQRKLILRRLRAHHSLLHDCTYAKHVVARLDRLIDIGERKMANPRRPRRHGKDPVPPLT</sequence>
<protein>
    <recommendedName>
        <fullName evidence="5">PUM-HD domain-containing protein</fullName>
    </recommendedName>
</protein>
<feature type="compositionally biased region" description="Low complexity" evidence="4">
    <location>
        <begin position="610"/>
        <end position="642"/>
    </location>
</feature>
<dbReference type="EnsemblPlants" id="ORUFI12G18420.1">
    <property type="protein sequence ID" value="ORUFI12G18420.1"/>
    <property type="gene ID" value="ORUFI12G18420"/>
</dbReference>
<dbReference type="SMART" id="SM00025">
    <property type="entry name" value="Pumilio"/>
    <property type="match status" value="8"/>
</dbReference>
<feature type="repeat" description="Pumilio" evidence="3">
    <location>
        <begin position="1220"/>
        <end position="1260"/>
    </location>
</feature>
<feature type="compositionally biased region" description="Low complexity" evidence="4">
    <location>
        <begin position="651"/>
        <end position="668"/>
    </location>
</feature>
<dbReference type="STRING" id="4529.A0A0E0RJ21"/>
<accession>A0A0E0RJ21</accession>
<dbReference type="SUPFAM" id="SSF48371">
    <property type="entry name" value="ARM repeat"/>
    <property type="match status" value="1"/>
</dbReference>
<dbReference type="InterPro" id="IPR001313">
    <property type="entry name" value="Pumilio_RNA-bd_rpt"/>
</dbReference>
<dbReference type="GO" id="GO:0003729">
    <property type="term" value="F:mRNA binding"/>
    <property type="evidence" value="ECO:0007669"/>
    <property type="project" value="TreeGrafter"/>
</dbReference>
<dbReference type="PANTHER" id="PTHR12537">
    <property type="entry name" value="RNA BINDING PROTEIN PUMILIO-RELATED"/>
    <property type="match status" value="1"/>
</dbReference>
<feature type="compositionally biased region" description="Basic residues" evidence="4">
    <location>
        <begin position="12"/>
        <end position="22"/>
    </location>
</feature>
<evidence type="ECO:0000256" key="4">
    <source>
        <dbReference type="SAM" id="MobiDB-lite"/>
    </source>
</evidence>
<dbReference type="GO" id="GO:0005737">
    <property type="term" value="C:cytoplasm"/>
    <property type="evidence" value="ECO:0007669"/>
    <property type="project" value="TreeGrafter"/>
</dbReference>
<feature type="repeat" description="Pumilio" evidence="3">
    <location>
        <begin position="1106"/>
        <end position="1141"/>
    </location>
</feature>
<dbReference type="OMA" id="FYGNDET"/>
<dbReference type="InterPro" id="IPR033133">
    <property type="entry name" value="PUM-HD"/>
</dbReference>
<evidence type="ECO:0000313" key="6">
    <source>
        <dbReference type="EnsemblPlants" id="ORUFI12G18420.1"/>
    </source>
</evidence>
<name>A0A0E0RJ21_ORYRU</name>
<evidence type="ECO:0000259" key="5">
    <source>
        <dbReference type="PROSITE" id="PS50303"/>
    </source>
</evidence>
<feature type="region of interest" description="Disordered" evidence="4">
    <location>
        <begin position="596"/>
        <end position="681"/>
    </location>
</feature>
<evidence type="ECO:0000256" key="1">
    <source>
        <dbReference type="ARBA" id="ARBA00022737"/>
    </source>
</evidence>
<dbReference type="Gramene" id="ORUFI12G18420.1">
    <property type="protein sequence ID" value="ORUFI12G18420.1"/>
    <property type="gene ID" value="ORUFI12G18420"/>
</dbReference>
<dbReference type="eggNOG" id="KOG1488">
    <property type="taxonomic scope" value="Eukaryota"/>
</dbReference>
<feature type="repeat" description="Pumilio" evidence="3">
    <location>
        <begin position="961"/>
        <end position="996"/>
    </location>
</feature>
<feature type="repeat" description="Pumilio" evidence="3">
    <location>
        <begin position="925"/>
        <end position="960"/>
    </location>
</feature>
<dbReference type="InterPro" id="IPR033712">
    <property type="entry name" value="Pumilio_RNA-bd"/>
</dbReference>
<keyword evidence="1" id="KW-0677">Repeat</keyword>